<reference evidence="1 3" key="2">
    <citation type="journal article" date="2014" name="BMC Genomics">
        <title>An improved genome release (version Mt4.0) for the model legume Medicago truncatula.</title>
        <authorList>
            <person name="Tang H."/>
            <person name="Krishnakumar V."/>
            <person name="Bidwell S."/>
            <person name="Rosen B."/>
            <person name="Chan A."/>
            <person name="Zhou S."/>
            <person name="Gentzbittel L."/>
            <person name="Childs K.L."/>
            <person name="Yandell M."/>
            <person name="Gundlach H."/>
            <person name="Mayer K.F."/>
            <person name="Schwartz D.C."/>
            <person name="Town C.D."/>
        </authorList>
    </citation>
    <scope>GENOME REANNOTATION</scope>
    <source>
        <strain evidence="2 3">cv. Jemalong A17</strain>
    </source>
</reference>
<dbReference type="STRING" id="3880.G7JLG4"/>
<accession>G7JLG4</accession>
<dbReference type="AlphaFoldDB" id="G7JLG4"/>
<gene>
    <name evidence="1" type="ordered locus">MTR_4g103740</name>
</gene>
<name>G7JLG4_MEDTR</name>
<proteinExistence type="predicted"/>
<dbReference type="EMBL" id="CM001220">
    <property type="protein sequence ID" value="AES91053.2"/>
    <property type="molecule type" value="Genomic_DNA"/>
</dbReference>
<reference evidence="2" key="3">
    <citation type="submission" date="2015-04" db="UniProtKB">
        <authorList>
            <consortium name="EnsemblPlants"/>
        </authorList>
    </citation>
    <scope>IDENTIFICATION</scope>
    <source>
        <strain evidence="2">cv. Jemalong A17</strain>
    </source>
</reference>
<protein>
    <submittedName>
        <fullName evidence="1">WD-repeat protein, putative</fullName>
    </submittedName>
</protein>
<dbReference type="Proteomes" id="UP000002051">
    <property type="component" value="Chromosome 4"/>
</dbReference>
<evidence type="ECO:0000313" key="2">
    <source>
        <dbReference type="EnsemblPlants" id="AES91053"/>
    </source>
</evidence>
<dbReference type="HOGENOM" id="CLU_2691489_0_0_1"/>
<dbReference type="EnsemblPlants" id="AES91053">
    <property type="protein sequence ID" value="AES91053"/>
    <property type="gene ID" value="MTR_4g103740"/>
</dbReference>
<organism evidence="1 3">
    <name type="scientific">Medicago truncatula</name>
    <name type="common">Barrel medic</name>
    <name type="synonym">Medicago tribuloides</name>
    <dbReference type="NCBI Taxonomy" id="3880"/>
    <lineage>
        <taxon>Eukaryota</taxon>
        <taxon>Viridiplantae</taxon>
        <taxon>Streptophyta</taxon>
        <taxon>Embryophyta</taxon>
        <taxon>Tracheophyta</taxon>
        <taxon>Spermatophyta</taxon>
        <taxon>Magnoliopsida</taxon>
        <taxon>eudicotyledons</taxon>
        <taxon>Gunneridae</taxon>
        <taxon>Pentapetalae</taxon>
        <taxon>rosids</taxon>
        <taxon>fabids</taxon>
        <taxon>Fabales</taxon>
        <taxon>Fabaceae</taxon>
        <taxon>Papilionoideae</taxon>
        <taxon>50 kb inversion clade</taxon>
        <taxon>NPAAA clade</taxon>
        <taxon>Hologalegina</taxon>
        <taxon>IRL clade</taxon>
        <taxon>Trifolieae</taxon>
        <taxon>Medicago</taxon>
    </lineage>
</organism>
<sequence>MPMAMTIEMKVETNIENHSWAIKMAKHVMVMNRQLKSRLLAMIGCRLLCTNKIHSQKTARKKLKIKSISSEGEN</sequence>
<evidence type="ECO:0000313" key="1">
    <source>
        <dbReference type="EMBL" id="AES91053.2"/>
    </source>
</evidence>
<keyword evidence="3" id="KW-1185">Reference proteome</keyword>
<accession>A0A0C3X481</accession>
<dbReference type="PaxDb" id="3880-AES91053"/>
<evidence type="ECO:0000313" key="3">
    <source>
        <dbReference type="Proteomes" id="UP000002051"/>
    </source>
</evidence>
<reference evidence="1 3" key="1">
    <citation type="journal article" date="2011" name="Nature">
        <title>The Medicago genome provides insight into the evolution of rhizobial symbioses.</title>
        <authorList>
            <person name="Young N.D."/>
            <person name="Debelle F."/>
            <person name="Oldroyd G.E."/>
            <person name="Geurts R."/>
            <person name="Cannon S.B."/>
            <person name="Udvardi M.K."/>
            <person name="Benedito V.A."/>
            <person name="Mayer K.F."/>
            <person name="Gouzy J."/>
            <person name="Schoof H."/>
            <person name="Van de Peer Y."/>
            <person name="Proost S."/>
            <person name="Cook D.R."/>
            <person name="Meyers B.C."/>
            <person name="Spannagl M."/>
            <person name="Cheung F."/>
            <person name="De Mita S."/>
            <person name="Krishnakumar V."/>
            <person name="Gundlach H."/>
            <person name="Zhou S."/>
            <person name="Mudge J."/>
            <person name="Bharti A.K."/>
            <person name="Murray J.D."/>
            <person name="Naoumkina M.A."/>
            <person name="Rosen B."/>
            <person name="Silverstein K.A."/>
            <person name="Tang H."/>
            <person name="Rombauts S."/>
            <person name="Zhao P.X."/>
            <person name="Zhou P."/>
            <person name="Barbe V."/>
            <person name="Bardou P."/>
            <person name="Bechner M."/>
            <person name="Bellec A."/>
            <person name="Berger A."/>
            <person name="Berges H."/>
            <person name="Bidwell S."/>
            <person name="Bisseling T."/>
            <person name="Choisne N."/>
            <person name="Couloux A."/>
            <person name="Denny R."/>
            <person name="Deshpande S."/>
            <person name="Dai X."/>
            <person name="Doyle J.J."/>
            <person name="Dudez A.M."/>
            <person name="Farmer A.D."/>
            <person name="Fouteau S."/>
            <person name="Franken C."/>
            <person name="Gibelin C."/>
            <person name="Gish J."/>
            <person name="Goldstein S."/>
            <person name="Gonzalez A.J."/>
            <person name="Green P.J."/>
            <person name="Hallab A."/>
            <person name="Hartog M."/>
            <person name="Hua A."/>
            <person name="Humphray S.J."/>
            <person name="Jeong D.H."/>
            <person name="Jing Y."/>
            <person name="Jocker A."/>
            <person name="Kenton S.M."/>
            <person name="Kim D.J."/>
            <person name="Klee K."/>
            <person name="Lai H."/>
            <person name="Lang C."/>
            <person name="Lin S."/>
            <person name="Macmil S.L."/>
            <person name="Magdelenat G."/>
            <person name="Matthews L."/>
            <person name="McCorrison J."/>
            <person name="Monaghan E.L."/>
            <person name="Mun J.H."/>
            <person name="Najar F.Z."/>
            <person name="Nicholson C."/>
            <person name="Noirot C."/>
            <person name="O'Bleness M."/>
            <person name="Paule C.R."/>
            <person name="Poulain J."/>
            <person name="Prion F."/>
            <person name="Qin B."/>
            <person name="Qu C."/>
            <person name="Retzel E.F."/>
            <person name="Riddle C."/>
            <person name="Sallet E."/>
            <person name="Samain S."/>
            <person name="Samson N."/>
            <person name="Sanders I."/>
            <person name="Saurat O."/>
            <person name="Scarpelli C."/>
            <person name="Schiex T."/>
            <person name="Segurens B."/>
            <person name="Severin A.J."/>
            <person name="Sherrier D.J."/>
            <person name="Shi R."/>
            <person name="Sims S."/>
            <person name="Singer S.R."/>
            <person name="Sinharoy S."/>
            <person name="Sterck L."/>
            <person name="Viollet A."/>
            <person name="Wang B.B."/>
            <person name="Wang K."/>
            <person name="Wang M."/>
            <person name="Wang X."/>
            <person name="Warfsmann J."/>
            <person name="Weissenbach J."/>
            <person name="White D.D."/>
            <person name="White J.D."/>
            <person name="Wiley G.B."/>
            <person name="Wincker P."/>
            <person name="Xing Y."/>
            <person name="Yang L."/>
            <person name="Yao Z."/>
            <person name="Ying F."/>
            <person name="Zhai J."/>
            <person name="Zhou L."/>
            <person name="Zuber A."/>
            <person name="Denarie J."/>
            <person name="Dixon R.A."/>
            <person name="May G.D."/>
            <person name="Schwartz D.C."/>
            <person name="Rogers J."/>
            <person name="Quetier F."/>
            <person name="Town C.D."/>
            <person name="Roe B.A."/>
        </authorList>
    </citation>
    <scope>NUCLEOTIDE SEQUENCE [LARGE SCALE GENOMIC DNA]</scope>
    <source>
        <strain evidence="1">A17</strain>
        <strain evidence="2 3">cv. Jemalong A17</strain>
    </source>
</reference>